<gene>
    <name evidence="5" type="ORF">UQ64_20195</name>
</gene>
<dbReference type="PANTHER" id="PTHR43280:SF28">
    <property type="entry name" value="HTH-TYPE TRANSCRIPTIONAL ACTIVATOR RHAS"/>
    <property type="match status" value="1"/>
</dbReference>
<dbReference type="Pfam" id="PF12833">
    <property type="entry name" value="HTH_18"/>
    <property type="match status" value="1"/>
</dbReference>
<dbReference type="InterPro" id="IPR013096">
    <property type="entry name" value="Cupin_2"/>
</dbReference>
<keyword evidence="6" id="KW-1185">Reference proteome</keyword>
<evidence type="ECO:0000259" key="4">
    <source>
        <dbReference type="PROSITE" id="PS01124"/>
    </source>
</evidence>
<proteinExistence type="predicted"/>
<dbReference type="InterPro" id="IPR018062">
    <property type="entry name" value="HTH_AraC-typ_CS"/>
</dbReference>
<dbReference type="SUPFAM" id="SSF46689">
    <property type="entry name" value="Homeodomain-like"/>
    <property type="match status" value="2"/>
</dbReference>
<dbReference type="PROSITE" id="PS01124">
    <property type="entry name" value="HTH_ARAC_FAMILY_2"/>
    <property type="match status" value="1"/>
</dbReference>
<accession>A0A0W1AWY0</accession>
<dbReference type="EMBL" id="LCZJ02000026">
    <property type="protein sequence ID" value="KTD85802.1"/>
    <property type="molecule type" value="Genomic_DNA"/>
</dbReference>
<dbReference type="AlphaFoldDB" id="A0A0W1AWY0"/>
<dbReference type="GO" id="GO:0003700">
    <property type="term" value="F:DNA-binding transcription factor activity"/>
    <property type="evidence" value="ECO:0007669"/>
    <property type="project" value="InterPro"/>
</dbReference>
<dbReference type="PROSITE" id="PS00041">
    <property type="entry name" value="HTH_ARAC_FAMILY_1"/>
    <property type="match status" value="1"/>
</dbReference>
<evidence type="ECO:0000256" key="1">
    <source>
        <dbReference type="ARBA" id="ARBA00023015"/>
    </source>
</evidence>
<evidence type="ECO:0000313" key="6">
    <source>
        <dbReference type="Proteomes" id="UP000054709"/>
    </source>
</evidence>
<name>A0A0W1AWY0_9BACL</name>
<comment type="caution">
    <text evidence="5">The sequence shown here is derived from an EMBL/GenBank/DDBJ whole genome shotgun (WGS) entry which is preliminary data.</text>
</comment>
<dbReference type="InterPro" id="IPR018060">
    <property type="entry name" value="HTH_AraC"/>
</dbReference>
<reference evidence="5 6" key="1">
    <citation type="journal article" date="2015" name="Int. Biodeterior. Biodegradation">
        <title>Physiological and genetic screening methods for the isolation of methyl tert-butyl ether-degrading bacteria for bioremediation purposes.</title>
        <authorList>
            <person name="Guisado I.M."/>
            <person name="Purswani J."/>
            <person name="Gonzalez Lopez J."/>
            <person name="Pozo C."/>
        </authorList>
    </citation>
    <scope>NUCLEOTIDE SEQUENCE [LARGE SCALE GENOMIC DNA]</scope>
    <source>
        <strain evidence="5 6">SH7</strain>
    </source>
</reference>
<dbReference type="SUPFAM" id="SSF51182">
    <property type="entry name" value="RmlC-like cupins"/>
    <property type="match status" value="1"/>
</dbReference>
<dbReference type="RefSeq" id="WP_060624651.1">
    <property type="nucleotide sequence ID" value="NZ_LCZJ02000026.1"/>
</dbReference>
<protein>
    <submittedName>
        <fullName evidence="5">AraC family transcriptional regulator</fullName>
    </submittedName>
</protein>
<organism evidence="5 6">
    <name type="scientific">Paenibacillus etheri</name>
    <dbReference type="NCBI Taxonomy" id="1306852"/>
    <lineage>
        <taxon>Bacteria</taxon>
        <taxon>Bacillati</taxon>
        <taxon>Bacillota</taxon>
        <taxon>Bacilli</taxon>
        <taxon>Bacillales</taxon>
        <taxon>Paenibacillaceae</taxon>
        <taxon>Paenibacillus</taxon>
    </lineage>
</organism>
<dbReference type="InterPro" id="IPR014710">
    <property type="entry name" value="RmlC-like_jellyroll"/>
</dbReference>
<dbReference type="InterPro" id="IPR011051">
    <property type="entry name" value="RmlC_Cupin_sf"/>
</dbReference>
<dbReference type="Gene3D" id="1.10.10.60">
    <property type="entry name" value="Homeodomain-like"/>
    <property type="match status" value="2"/>
</dbReference>
<evidence type="ECO:0000256" key="2">
    <source>
        <dbReference type="ARBA" id="ARBA00023125"/>
    </source>
</evidence>
<dbReference type="Proteomes" id="UP000054709">
    <property type="component" value="Unassembled WGS sequence"/>
</dbReference>
<dbReference type="Gene3D" id="2.60.120.10">
    <property type="entry name" value="Jelly Rolls"/>
    <property type="match status" value="1"/>
</dbReference>
<evidence type="ECO:0000313" key="5">
    <source>
        <dbReference type="EMBL" id="KTD85802.1"/>
    </source>
</evidence>
<dbReference type="SMART" id="SM00342">
    <property type="entry name" value="HTH_ARAC"/>
    <property type="match status" value="1"/>
</dbReference>
<keyword evidence="2" id="KW-0238">DNA-binding</keyword>
<dbReference type="Pfam" id="PF07883">
    <property type="entry name" value="Cupin_2"/>
    <property type="match status" value="1"/>
</dbReference>
<keyword evidence="3" id="KW-0804">Transcription</keyword>
<dbReference type="OrthoDB" id="2582835at2"/>
<keyword evidence="1" id="KW-0805">Transcription regulation</keyword>
<dbReference type="InterPro" id="IPR009057">
    <property type="entry name" value="Homeodomain-like_sf"/>
</dbReference>
<sequence>MTNLHLSLSGSLFQQALIEGDYSPRFFAYYYKQWNNYSMSYHQHNSTEIMYLISGSCVVDVCPRADEEERFKLKRGELIILDANVPHRLIVENGSPCRMLNVEFGFMEYTGVAPSIGKLALQEKALAEWLQVPFSSLVMSDPEEIYHVLKGLVLELDQSGGKGGSMVDLLFCELLLRLSSLRQDQLHTSQQPSQLYVRRSIEFLHQNYDQSIQVKDIAAAVNLHPGYLHRIFKLHTGRTVSDYLNMLRMEKAKMLLGQSDIPIAEIADYVGISSRQYFHLLFKKYTDNTPVEYRNSIERHSWSYEEMDLQ</sequence>
<feature type="domain" description="HTH araC/xylS-type" evidence="4">
    <location>
        <begin position="198"/>
        <end position="296"/>
    </location>
</feature>
<evidence type="ECO:0000256" key="3">
    <source>
        <dbReference type="ARBA" id="ARBA00023163"/>
    </source>
</evidence>
<dbReference type="GO" id="GO:0043565">
    <property type="term" value="F:sequence-specific DNA binding"/>
    <property type="evidence" value="ECO:0007669"/>
    <property type="project" value="InterPro"/>
</dbReference>
<dbReference type="PANTHER" id="PTHR43280">
    <property type="entry name" value="ARAC-FAMILY TRANSCRIPTIONAL REGULATOR"/>
    <property type="match status" value="1"/>
</dbReference>